<dbReference type="OrthoDB" id="9802383at2"/>
<name>A0A1Q9JI16_9FIRM</name>
<dbReference type="InterPro" id="IPR011006">
    <property type="entry name" value="CheY-like_superfamily"/>
</dbReference>
<feature type="domain" description="HTH LytTR-type" evidence="1">
    <location>
        <begin position="169"/>
        <end position="238"/>
    </location>
</feature>
<accession>A0A1Q9JI16</accession>
<dbReference type="InterPro" id="IPR007492">
    <property type="entry name" value="LytTR_DNA-bd_dom"/>
</dbReference>
<dbReference type="Pfam" id="PF04397">
    <property type="entry name" value="LytTR"/>
    <property type="match status" value="1"/>
</dbReference>
<dbReference type="Proteomes" id="UP000187404">
    <property type="component" value="Unassembled WGS sequence"/>
</dbReference>
<dbReference type="EMBL" id="MJIE01000001">
    <property type="protein sequence ID" value="OLR55850.1"/>
    <property type="molecule type" value="Genomic_DNA"/>
</dbReference>
<comment type="caution">
    <text evidence="2">The sequence shown here is derived from an EMBL/GenBank/DDBJ whole genome shotgun (WGS) entry which is preliminary data.</text>
</comment>
<gene>
    <name evidence="2" type="ORF">BHK98_07125</name>
</gene>
<dbReference type="PROSITE" id="PS50930">
    <property type="entry name" value="HTH_LYTTR"/>
    <property type="match status" value="1"/>
</dbReference>
<keyword evidence="3" id="KW-1185">Reference proteome</keyword>
<dbReference type="SUPFAM" id="SSF52172">
    <property type="entry name" value="CheY-like"/>
    <property type="match status" value="1"/>
</dbReference>
<sequence>MKVAIVNEERKVREYFVVLLKEYAADKPITVDCVLFESGDAFLASEDFDRFDVVFLDIGPTDAGDAIPAKHATDAGSVIPAEHATDAGSVIPAKHATRVKNSKGLETAAALRKASGTTMIILLAENRDYLNTAFSLHAFDYLLKPVSRRRFQKLMDDLCRYLFHEHGYLEFTADRKRICLPLKSLISCQSSGHYMNIRDVEKRFWRTRMTMSQLTGLLDGDPRFLSINKGIIVNLDHVSTMRDGLCTTKDGCSFPLRVRQRTQLINHWREYIFLKQSR</sequence>
<evidence type="ECO:0000313" key="3">
    <source>
        <dbReference type="Proteomes" id="UP000187404"/>
    </source>
</evidence>
<dbReference type="SMART" id="SM00850">
    <property type="entry name" value="LytTR"/>
    <property type="match status" value="1"/>
</dbReference>
<organism evidence="2 3">
    <name type="scientific">Hornefia porci</name>
    <dbReference type="NCBI Taxonomy" id="2652292"/>
    <lineage>
        <taxon>Bacteria</taxon>
        <taxon>Bacillati</taxon>
        <taxon>Bacillota</taxon>
        <taxon>Clostridia</taxon>
        <taxon>Peptostreptococcales</taxon>
        <taxon>Anaerovoracaceae</taxon>
        <taxon>Hornefia</taxon>
    </lineage>
</organism>
<evidence type="ECO:0000259" key="1">
    <source>
        <dbReference type="PROSITE" id="PS50930"/>
    </source>
</evidence>
<dbReference type="STRING" id="1261640.BHK98_07125"/>
<dbReference type="Gene3D" id="2.40.50.1020">
    <property type="entry name" value="LytTr DNA-binding domain"/>
    <property type="match status" value="1"/>
</dbReference>
<dbReference type="Gene3D" id="3.40.50.2300">
    <property type="match status" value="1"/>
</dbReference>
<reference evidence="2 3" key="1">
    <citation type="journal article" date="2016" name="Appl. Environ. Microbiol.">
        <title>Function and Phylogeny of Bacterial Butyryl Coenzyme A:Acetate Transferases and Their Diversity in the Proximal Colon of Swine.</title>
        <authorList>
            <person name="Trachsel J."/>
            <person name="Bayles D.O."/>
            <person name="Looft T."/>
            <person name="Levine U.Y."/>
            <person name="Allen H.K."/>
        </authorList>
    </citation>
    <scope>NUCLEOTIDE SEQUENCE [LARGE SCALE GENOMIC DNA]</scope>
    <source>
        <strain evidence="2 3">68-3-10</strain>
    </source>
</reference>
<dbReference type="AlphaFoldDB" id="A0A1Q9JI16"/>
<dbReference type="RefSeq" id="WP_075712881.1">
    <property type="nucleotide sequence ID" value="NZ_MJIE01000001.1"/>
</dbReference>
<evidence type="ECO:0000313" key="2">
    <source>
        <dbReference type="EMBL" id="OLR55850.1"/>
    </source>
</evidence>
<proteinExistence type="predicted"/>
<dbReference type="GO" id="GO:0003677">
    <property type="term" value="F:DNA binding"/>
    <property type="evidence" value="ECO:0007669"/>
    <property type="project" value="InterPro"/>
</dbReference>
<protein>
    <recommendedName>
        <fullName evidence="1">HTH LytTR-type domain-containing protein</fullName>
    </recommendedName>
</protein>